<protein>
    <recommendedName>
        <fullName evidence="2">(S)-ureidoglycine aminohydrolase cupin domain-containing protein</fullName>
    </recommendedName>
</protein>
<name>A0A9Q0PSG9_SALVM</name>
<dbReference type="Proteomes" id="UP001151529">
    <property type="component" value="Chromosome 13"/>
</dbReference>
<dbReference type="InterPro" id="IPR008579">
    <property type="entry name" value="UGlyAH_Cupin_dom"/>
</dbReference>
<dbReference type="PANTHER" id="PTHR33271">
    <property type="entry name" value="OS04G0445200 PROTEIN"/>
    <property type="match status" value="1"/>
</dbReference>
<feature type="domain" description="(S)-ureidoglycine aminohydrolase cupin" evidence="2">
    <location>
        <begin position="120"/>
        <end position="193"/>
    </location>
</feature>
<dbReference type="PANTHER" id="PTHR33271:SF22">
    <property type="entry name" value="OS04G0445200 PROTEIN"/>
    <property type="match status" value="1"/>
</dbReference>
<evidence type="ECO:0000313" key="3">
    <source>
        <dbReference type="EMBL" id="KAJ6693216.1"/>
    </source>
</evidence>
<keyword evidence="4" id="KW-1185">Reference proteome</keyword>
<dbReference type="CDD" id="cd02227">
    <property type="entry name" value="cupin_TM1112-like"/>
    <property type="match status" value="1"/>
</dbReference>
<gene>
    <name evidence="3" type="ORF">OIU85_004021</name>
</gene>
<feature type="compositionally biased region" description="Polar residues" evidence="1">
    <location>
        <begin position="9"/>
        <end position="21"/>
    </location>
</feature>
<feature type="compositionally biased region" description="Basic and acidic residues" evidence="1">
    <location>
        <begin position="24"/>
        <end position="34"/>
    </location>
</feature>
<evidence type="ECO:0000259" key="2">
    <source>
        <dbReference type="Pfam" id="PF05899"/>
    </source>
</evidence>
<dbReference type="InterPro" id="IPR011051">
    <property type="entry name" value="RmlC_Cupin_sf"/>
</dbReference>
<organism evidence="3 4">
    <name type="scientific">Salix viminalis</name>
    <name type="common">Common osier</name>
    <name type="synonym">Basket willow</name>
    <dbReference type="NCBI Taxonomy" id="40686"/>
    <lineage>
        <taxon>Eukaryota</taxon>
        <taxon>Viridiplantae</taxon>
        <taxon>Streptophyta</taxon>
        <taxon>Embryophyta</taxon>
        <taxon>Tracheophyta</taxon>
        <taxon>Spermatophyta</taxon>
        <taxon>Magnoliopsida</taxon>
        <taxon>eudicotyledons</taxon>
        <taxon>Gunneridae</taxon>
        <taxon>Pentapetalae</taxon>
        <taxon>rosids</taxon>
        <taxon>fabids</taxon>
        <taxon>Malpighiales</taxon>
        <taxon>Salicaceae</taxon>
        <taxon>Saliceae</taxon>
        <taxon>Salix</taxon>
    </lineage>
</organism>
<feature type="region of interest" description="Disordered" evidence="1">
    <location>
        <begin position="1"/>
        <end position="37"/>
    </location>
</feature>
<dbReference type="Pfam" id="PF05899">
    <property type="entry name" value="Cupin_3"/>
    <property type="match status" value="1"/>
</dbReference>
<dbReference type="OrthoDB" id="10260542at2759"/>
<dbReference type="SUPFAM" id="SSF51182">
    <property type="entry name" value="RmlC-like cupins"/>
    <property type="match status" value="1"/>
</dbReference>
<evidence type="ECO:0000256" key="1">
    <source>
        <dbReference type="SAM" id="MobiDB-lite"/>
    </source>
</evidence>
<reference evidence="3" key="2">
    <citation type="journal article" date="2023" name="Int. J. Mol. Sci.">
        <title>De Novo Assembly and Annotation of 11 Diverse Shrub Willow (Salix) Genomes Reveals Novel Gene Organization in Sex-Linked Regions.</title>
        <authorList>
            <person name="Hyden B."/>
            <person name="Feng K."/>
            <person name="Yates T.B."/>
            <person name="Jawdy S."/>
            <person name="Cereghino C."/>
            <person name="Smart L.B."/>
            <person name="Muchero W."/>
        </authorList>
    </citation>
    <scope>NUCLEOTIDE SEQUENCE [LARGE SCALE GENOMIC DNA]</scope>
    <source>
        <tissue evidence="3">Shoot tip</tissue>
    </source>
</reference>
<reference evidence="3" key="1">
    <citation type="submission" date="2022-11" db="EMBL/GenBank/DDBJ databases">
        <authorList>
            <person name="Hyden B.L."/>
            <person name="Feng K."/>
            <person name="Yates T."/>
            <person name="Jawdy S."/>
            <person name="Smart L.B."/>
            <person name="Muchero W."/>
        </authorList>
    </citation>
    <scope>NUCLEOTIDE SEQUENCE</scope>
    <source>
        <tissue evidence="3">Shoot tip</tissue>
    </source>
</reference>
<accession>A0A9Q0PSG9</accession>
<evidence type="ECO:0000313" key="4">
    <source>
        <dbReference type="Proteomes" id="UP001151529"/>
    </source>
</evidence>
<sequence>MGLRPAMDKSTNPLLTPSAFSTEKPLDSSDRKNEMACASGSSTSLLILLNRSRLSPQSQKGQQRIDSALSFGSSHPFSGARRRTKVGLRRMAKPVVKAETVTIEKSGIKVVRNPPESKLTELGVRKWPKWGCPPSKFPWTYSAKETCYLLEGKVKVYPDEADEPVEITAGDLVEFPKGMSCTWDVSVGVDKHYNFE</sequence>
<dbReference type="InterPro" id="IPR014710">
    <property type="entry name" value="RmlC-like_jellyroll"/>
</dbReference>
<dbReference type="EMBL" id="JAPFFL010000011">
    <property type="protein sequence ID" value="KAJ6693216.1"/>
    <property type="molecule type" value="Genomic_DNA"/>
</dbReference>
<proteinExistence type="predicted"/>
<comment type="caution">
    <text evidence="3">The sequence shown here is derived from an EMBL/GenBank/DDBJ whole genome shotgun (WGS) entry which is preliminary data.</text>
</comment>
<dbReference type="AlphaFoldDB" id="A0A9Q0PSG9"/>
<dbReference type="Gene3D" id="2.60.120.10">
    <property type="entry name" value="Jelly Rolls"/>
    <property type="match status" value="1"/>
</dbReference>